<evidence type="ECO:0000313" key="2">
    <source>
        <dbReference type="EMBL" id="VFU23877.1"/>
    </source>
</evidence>
<dbReference type="EMBL" id="CAADRP010000136">
    <property type="protein sequence ID" value="VFU23877.1"/>
    <property type="molecule type" value="Genomic_DNA"/>
</dbReference>
<reference evidence="2" key="1">
    <citation type="submission" date="2019-03" db="EMBL/GenBank/DDBJ databases">
        <authorList>
            <person name="Mank J."/>
            <person name="Almeida P."/>
        </authorList>
    </citation>
    <scope>NUCLEOTIDE SEQUENCE</scope>
    <source>
        <strain evidence="2">78183</strain>
    </source>
</reference>
<accession>A0A6N2K6G8</accession>
<evidence type="ECO:0000256" key="1">
    <source>
        <dbReference type="SAM" id="MobiDB-lite"/>
    </source>
</evidence>
<feature type="compositionally biased region" description="Polar residues" evidence="1">
    <location>
        <begin position="31"/>
        <end position="41"/>
    </location>
</feature>
<proteinExistence type="predicted"/>
<gene>
    <name evidence="2" type="ORF">SVIM_LOCUS40028</name>
</gene>
<name>A0A6N2K6G8_SALVM</name>
<dbReference type="AlphaFoldDB" id="A0A6N2K6G8"/>
<protein>
    <submittedName>
        <fullName evidence="2">Uncharacterized protein</fullName>
    </submittedName>
</protein>
<organism evidence="2">
    <name type="scientific">Salix viminalis</name>
    <name type="common">Common osier</name>
    <name type="synonym">Basket willow</name>
    <dbReference type="NCBI Taxonomy" id="40686"/>
    <lineage>
        <taxon>Eukaryota</taxon>
        <taxon>Viridiplantae</taxon>
        <taxon>Streptophyta</taxon>
        <taxon>Embryophyta</taxon>
        <taxon>Tracheophyta</taxon>
        <taxon>Spermatophyta</taxon>
        <taxon>Magnoliopsida</taxon>
        <taxon>eudicotyledons</taxon>
        <taxon>Gunneridae</taxon>
        <taxon>Pentapetalae</taxon>
        <taxon>rosids</taxon>
        <taxon>fabids</taxon>
        <taxon>Malpighiales</taxon>
        <taxon>Salicaceae</taxon>
        <taxon>Saliceae</taxon>
        <taxon>Salix</taxon>
    </lineage>
</organism>
<feature type="region of interest" description="Disordered" evidence="1">
    <location>
        <begin position="22"/>
        <end position="41"/>
    </location>
</feature>
<sequence>MATLSSSAEQTSDLLQKLSLDSQTKTLEMSEPTSKIQPSDRSVTPVLSNFMDPAVCYLPNGYQSYYYGVGRLFKVSKSRRSRYGLWGLWG</sequence>